<evidence type="ECO:0000256" key="2">
    <source>
        <dbReference type="SAM" id="SignalP"/>
    </source>
</evidence>
<protein>
    <submittedName>
        <fullName evidence="4">Polcalcin Syr V, putative</fullName>
    </submittedName>
</protein>
<dbReference type="OrthoDB" id="10263155at2759"/>
<evidence type="ECO:0000259" key="3">
    <source>
        <dbReference type="PROSITE" id="PS50222"/>
    </source>
</evidence>
<dbReference type="InterPro" id="IPR002048">
    <property type="entry name" value="EF_hand_dom"/>
</dbReference>
<dbReference type="AlphaFoldDB" id="C5LL68"/>
<reference evidence="4 5" key="1">
    <citation type="submission" date="2008-07" db="EMBL/GenBank/DDBJ databases">
        <authorList>
            <person name="El-Sayed N."/>
            <person name="Caler E."/>
            <person name="Inman J."/>
            <person name="Amedeo P."/>
            <person name="Hass B."/>
            <person name="Wortman J."/>
        </authorList>
    </citation>
    <scope>NUCLEOTIDE SEQUENCE [LARGE SCALE GENOMIC DNA]</scope>
    <source>
        <strain evidence="5">ATCC 50983 / TXsc</strain>
    </source>
</reference>
<feature type="chain" id="PRO_5002955143" evidence="2">
    <location>
        <begin position="20"/>
        <end position="119"/>
    </location>
</feature>
<feature type="signal peptide" evidence="2">
    <location>
        <begin position="1"/>
        <end position="19"/>
    </location>
</feature>
<dbReference type="RefSeq" id="XP_002769807.1">
    <property type="nucleotide sequence ID" value="XM_002769761.1"/>
</dbReference>
<sequence>MRFDIGIIILLFIATLTVAYTRDHHIVDDDFVIEDPYADLEELHGTATGGMNPREPEQLEEEFKRFDTNNDGGIDPQEVRAIYKGYMDQADLFKFYSEADKNEDGLIDMNEYKAYARMN</sequence>
<proteinExistence type="predicted"/>
<evidence type="ECO:0000313" key="5">
    <source>
        <dbReference type="Proteomes" id="UP000007800"/>
    </source>
</evidence>
<dbReference type="GeneID" id="9047673"/>
<accession>C5LL68</accession>
<dbReference type="GO" id="GO:0005509">
    <property type="term" value="F:calcium ion binding"/>
    <property type="evidence" value="ECO:0007669"/>
    <property type="project" value="InterPro"/>
</dbReference>
<dbReference type="PROSITE" id="PS50222">
    <property type="entry name" value="EF_HAND_2"/>
    <property type="match status" value="2"/>
</dbReference>
<dbReference type="InParanoid" id="C5LL68"/>
<evidence type="ECO:0000313" key="4">
    <source>
        <dbReference type="EMBL" id="EER02525.1"/>
    </source>
</evidence>
<keyword evidence="2" id="KW-0732">Signal</keyword>
<feature type="domain" description="EF-hand" evidence="3">
    <location>
        <begin position="90"/>
        <end position="119"/>
    </location>
</feature>
<organism evidence="5">
    <name type="scientific">Perkinsus marinus (strain ATCC 50983 / TXsc)</name>
    <dbReference type="NCBI Taxonomy" id="423536"/>
    <lineage>
        <taxon>Eukaryota</taxon>
        <taxon>Sar</taxon>
        <taxon>Alveolata</taxon>
        <taxon>Perkinsozoa</taxon>
        <taxon>Perkinsea</taxon>
        <taxon>Perkinsida</taxon>
        <taxon>Perkinsidae</taxon>
        <taxon>Perkinsus</taxon>
    </lineage>
</organism>
<dbReference type="Pfam" id="PF13499">
    <property type="entry name" value="EF-hand_7"/>
    <property type="match status" value="1"/>
</dbReference>
<dbReference type="InterPro" id="IPR018247">
    <property type="entry name" value="EF_Hand_1_Ca_BS"/>
</dbReference>
<keyword evidence="5" id="KW-1185">Reference proteome</keyword>
<name>C5LL68_PERM5</name>
<gene>
    <name evidence="4" type="ORF">Pmar_PMAR018730</name>
</gene>
<dbReference type="Proteomes" id="UP000007800">
    <property type="component" value="Unassembled WGS sequence"/>
</dbReference>
<feature type="domain" description="EF-hand" evidence="3">
    <location>
        <begin position="54"/>
        <end position="89"/>
    </location>
</feature>
<dbReference type="SMART" id="SM00054">
    <property type="entry name" value="EFh"/>
    <property type="match status" value="2"/>
</dbReference>
<dbReference type="SUPFAM" id="SSF47473">
    <property type="entry name" value="EF-hand"/>
    <property type="match status" value="1"/>
</dbReference>
<dbReference type="Gene3D" id="1.10.238.10">
    <property type="entry name" value="EF-hand"/>
    <property type="match status" value="1"/>
</dbReference>
<dbReference type="InterPro" id="IPR011992">
    <property type="entry name" value="EF-hand-dom_pair"/>
</dbReference>
<dbReference type="EMBL" id="GG683083">
    <property type="protein sequence ID" value="EER02525.1"/>
    <property type="molecule type" value="Genomic_DNA"/>
</dbReference>
<dbReference type="OMA" id="NEYKAYV"/>
<dbReference type="PROSITE" id="PS00018">
    <property type="entry name" value="EF_HAND_1"/>
    <property type="match status" value="1"/>
</dbReference>
<keyword evidence="1" id="KW-0106">Calcium</keyword>
<evidence type="ECO:0000256" key="1">
    <source>
        <dbReference type="ARBA" id="ARBA00022837"/>
    </source>
</evidence>